<dbReference type="AlphaFoldDB" id="A0A1W2G7Q8"/>
<protein>
    <recommendedName>
        <fullName evidence="2 5">Acylphosphatase</fullName>
        <ecNumber evidence="2 5">3.6.1.7</ecNumber>
    </recommendedName>
</protein>
<dbReference type="InterPro" id="IPR020456">
    <property type="entry name" value="Acylphosphatase"/>
</dbReference>
<dbReference type="SUPFAM" id="SSF54975">
    <property type="entry name" value="Acylphosphatase/BLUF domain-like"/>
    <property type="match status" value="1"/>
</dbReference>
<feature type="active site" evidence="5">
    <location>
        <position position="43"/>
    </location>
</feature>
<evidence type="ECO:0000259" key="8">
    <source>
        <dbReference type="PROSITE" id="PS51160"/>
    </source>
</evidence>
<evidence type="ECO:0000256" key="7">
    <source>
        <dbReference type="RuleBase" id="RU004168"/>
    </source>
</evidence>
<feature type="domain" description="Acylphosphatase-like" evidence="8">
    <location>
        <begin position="10"/>
        <end position="96"/>
    </location>
</feature>
<reference evidence="9 10" key="1">
    <citation type="submission" date="2017-04" db="EMBL/GenBank/DDBJ databases">
        <authorList>
            <person name="Afonso C.L."/>
            <person name="Miller P.J."/>
            <person name="Scott M.A."/>
            <person name="Spackman E."/>
            <person name="Goraichik I."/>
            <person name="Dimitrov K.M."/>
            <person name="Suarez D.L."/>
            <person name="Swayne D.E."/>
        </authorList>
    </citation>
    <scope>NUCLEOTIDE SEQUENCE [LARGE SCALE GENOMIC DNA]</scope>
    <source>
        <strain evidence="9 10">DSM 26133</strain>
    </source>
</reference>
<proteinExistence type="inferred from homology"/>
<keyword evidence="10" id="KW-1185">Reference proteome</keyword>
<keyword evidence="3 5" id="KW-0378">Hydrolase</keyword>
<dbReference type="PRINTS" id="PR00112">
    <property type="entry name" value="ACYLPHPHTASE"/>
</dbReference>
<comment type="similarity">
    <text evidence="1 7">Belongs to the acylphosphatase family.</text>
</comment>
<dbReference type="PANTHER" id="PTHR10029">
    <property type="entry name" value="ACYLPHOSPHATASE"/>
    <property type="match status" value="1"/>
</dbReference>
<dbReference type="PROSITE" id="PS00151">
    <property type="entry name" value="ACYLPHOSPHATASE_2"/>
    <property type="match status" value="1"/>
</dbReference>
<evidence type="ECO:0000256" key="5">
    <source>
        <dbReference type="PROSITE-ProRule" id="PRU00520"/>
    </source>
</evidence>
<dbReference type="PANTHER" id="PTHR10029:SF3">
    <property type="entry name" value="ACYLPHOSPHATASE-RELATED"/>
    <property type="match status" value="1"/>
</dbReference>
<dbReference type="Pfam" id="PF00708">
    <property type="entry name" value="Acylphosphatase"/>
    <property type="match status" value="1"/>
</dbReference>
<dbReference type="GO" id="GO:0003998">
    <property type="term" value="F:acylphosphatase activity"/>
    <property type="evidence" value="ECO:0007669"/>
    <property type="project" value="UniProtKB-EC"/>
</dbReference>
<evidence type="ECO:0000256" key="1">
    <source>
        <dbReference type="ARBA" id="ARBA00005614"/>
    </source>
</evidence>
<dbReference type="PROSITE" id="PS51160">
    <property type="entry name" value="ACYLPHOSPHATASE_3"/>
    <property type="match status" value="1"/>
</dbReference>
<evidence type="ECO:0000313" key="9">
    <source>
        <dbReference type="EMBL" id="SMD32673.1"/>
    </source>
</evidence>
<dbReference type="InterPro" id="IPR036046">
    <property type="entry name" value="Acylphosphatase-like_dom_sf"/>
</dbReference>
<evidence type="ECO:0000256" key="4">
    <source>
        <dbReference type="ARBA" id="ARBA00047645"/>
    </source>
</evidence>
<dbReference type="Proteomes" id="UP000192472">
    <property type="component" value="Unassembled WGS sequence"/>
</dbReference>
<sequence length="96" mass="10875">MSIKMDDHIGRSILVSGKVQGVFFRASTQKEAQMLGLSGWVKNLPTGEVLIEVFGPYQVVETLMRWCKVGPPMAEVAHVKIHEIPFREEKLFLISY</sequence>
<evidence type="ECO:0000313" key="10">
    <source>
        <dbReference type="Proteomes" id="UP000192472"/>
    </source>
</evidence>
<dbReference type="EMBL" id="FWYF01000001">
    <property type="protein sequence ID" value="SMD32673.1"/>
    <property type="molecule type" value="Genomic_DNA"/>
</dbReference>
<dbReference type="EC" id="3.6.1.7" evidence="2 5"/>
<gene>
    <name evidence="9" type="ORF">SAMN04488029_1023</name>
</gene>
<evidence type="ECO:0000256" key="3">
    <source>
        <dbReference type="ARBA" id="ARBA00022801"/>
    </source>
</evidence>
<dbReference type="InterPro" id="IPR001792">
    <property type="entry name" value="Acylphosphatase-like_dom"/>
</dbReference>
<dbReference type="Gene3D" id="3.30.70.100">
    <property type="match status" value="1"/>
</dbReference>
<dbReference type="STRING" id="692418.SAMN04488029_1023"/>
<dbReference type="InterPro" id="IPR017968">
    <property type="entry name" value="Acylphosphatase_CS"/>
</dbReference>
<evidence type="ECO:0000256" key="2">
    <source>
        <dbReference type="ARBA" id="ARBA00012150"/>
    </source>
</evidence>
<organism evidence="9 10">
    <name type="scientific">Reichenbachiella faecimaris</name>
    <dbReference type="NCBI Taxonomy" id="692418"/>
    <lineage>
        <taxon>Bacteria</taxon>
        <taxon>Pseudomonadati</taxon>
        <taxon>Bacteroidota</taxon>
        <taxon>Cytophagia</taxon>
        <taxon>Cytophagales</taxon>
        <taxon>Reichenbachiellaceae</taxon>
        <taxon>Reichenbachiella</taxon>
    </lineage>
</organism>
<name>A0A1W2G7Q8_REIFA</name>
<accession>A0A1W2G7Q8</accession>
<feature type="active site" evidence="5">
    <location>
        <position position="25"/>
    </location>
</feature>
<evidence type="ECO:0000256" key="6">
    <source>
        <dbReference type="RuleBase" id="RU000553"/>
    </source>
</evidence>
<dbReference type="PROSITE" id="PS00150">
    <property type="entry name" value="ACYLPHOSPHATASE_1"/>
    <property type="match status" value="1"/>
</dbReference>
<comment type="catalytic activity">
    <reaction evidence="4 5 6">
        <text>an acyl phosphate + H2O = a carboxylate + phosphate + H(+)</text>
        <dbReference type="Rhea" id="RHEA:14965"/>
        <dbReference type="ChEBI" id="CHEBI:15377"/>
        <dbReference type="ChEBI" id="CHEBI:15378"/>
        <dbReference type="ChEBI" id="CHEBI:29067"/>
        <dbReference type="ChEBI" id="CHEBI:43474"/>
        <dbReference type="ChEBI" id="CHEBI:59918"/>
        <dbReference type="EC" id="3.6.1.7"/>
    </reaction>
</comment>